<keyword evidence="1" id="KW-0812">Transmembrane</keyword>
<comment type="function">
    <text evidence="1">Involved in protein precursor import into chloroplasts. May be part of an intermediate translocation complex acting as a protein-conducting channel at the inner envelope.</text>
</comment>
<keyword evidence="1" id="KW-0653">Protein transport</keyword>
<feature type="compositionally biased region" description="Basic and acidic residues" evidence="2">
    <location>
        <begin position="251"/>
        <end position="271"/>
    </location>
</feature>
<gene>
    <name evidence="3" type="primary">ycf1</name>
    <name evidence="1" type="synonym">TIC214</name>
</gene>
<evidence type="ECO:0000313" key="3">
    <source>
        <dbReference type="EMBL" id="QKJ81086.1"/>
    </source>
</evidence>
<feature type="transmembrane region" description="Helical" evidence="1">
    <location>
        <begin position="124"/>
        <end position="144"/>
    </location>
</feature>
<comment type="subcellular location">
    <subcellularLocation>
        <location evidence="1">Plastid</location>
        <location evidence="1">Chloroplast inner membrane</location>
    </subcellularLocation>
</comment>
<feature type="transmembrane region" description="Helical" evidence="1">
    <location>
        <begin position="164"/>
        <end position="192"/>
    </location>
</feature>
<geneLocation type="chloroplast" evidence="3"/>
<feature type="transmembrane region" description="Helical" evidence="1">
    <location>
        <begin position="27"/>
        <end position="46"/>
    </location>
</feature>
<name>A0A6M8TRL2_9ASPA</name>
<dbReference type="PANTHER" id="PTHR33163">
    <property type="entry name" value="PROTEIN TIC 214-RELATED"/>
    <property type="match status" value="1"/>
</dbReference>
<keyword evidence="1 3" id="KW-0934">Plastid</keyword>
<dbReference type="AlphaFoldDB" id="A0A6M8TRL2"/>
<keyword evidence="1" id="KW-0472">Membrane</keyword>
<feature type="region of interest" description="Disordered" evidence="2">
    <location>
        <begin position="236"/>
        <end position="271"/>
    </location>
</feature>
<feature type="transmembrane region" description="Helical" evidence="1">
    <location>
        <begin position="84"/>
        <end position="104"/>
    </location>
</feature>
<dbReference type="Pfam" id="PF05758">
    <property type="entry name" value="Ycf1"/>
    <property type="match status" value="1"/>
</dbReference>
<protein>
    <recommendedName>
        <fullName evidence="1">Protein TIC 214</fullName>
    </recommendedName>
    <alternativeName>
        <fullName evidence="1">Translocon at the inner envelope membrane of chloroplasts 214</fullName>
    </alternativeName>
</protein>
<keyword evidence="1 3" id="KW-0150">Chloroplast</keyword>
<feature type="transmembrane region" description="Helical" evidence="1">
    <location>
        <begin position="58"/>
        <end position="78"/>
    </location>
</feature>
<evidence type="ECO:0000256" key="2">
    <source>
        <dbReference type="SAM" id="MobiDB-lite"/>
    </source>
</evidence>
<dbReference type="GO" id="GO:0009706">
    <property type="term" value="C:chloroplast inner membrane"/>
    <property type="evidence" value="ECO:0007669"/>
    <property type="project" value="UniProtKB-SubCell"/>
</dbReference>
<keyword evidence="1" id="KW-1133">Transmembrane helix</keyword>
<evidence type="ECO:0000256" key="1">
    <source>
        <dbReference type="RuleBase" id="RU364085"/>
    </source>
</evidence>
<keyword evidence="1" id="KW-0813">Transport</keyword>
<sequence length="380" mass="45361">MIFKSFLLGNLLSLCMKIINSVVVVGLYYGFLTTFSIGPSYLFLLRARVMEEGTEKEISATTGFITGQLMMFISIYYAPLHLALGRPHTITVLVLPYLLFHFFWNNHKNFFDYGSTTRNSMRNLSIQCVFLNNLIFQLFNHFILPSSTLARLVNIYMFRCNNKMLFVTSSFVGWLIGHILFMKWVGLVLFWIRQNHLIRSNKYLVSELINSMARIFSILLFITCVYSRMPSPIGTLKETSEREESDVETTYETKKTKQEQEGSTKEDKDSPVYEDSYLDIHQDNWELGKLKEEKTYFWFEKPIVTFLFDYKRWNRPLRYLKNDRFENAIRNEMAQYFFYICPNFYVKMSMKKNMYPIRQKYLFIYKSNKKMNTKEKYKNR</sequence>
<keyword evidence="1" id="KW-1001">Plastid inner membrane</keyword>
<dbReference type="EMBL" id="MK820619">
    <property type="protein sequence ID" value="QKJ81086.1"/>
    <property type="molecule type" value="Genomic_DNA"/>
</dbReference>
<dbReference type="PANTHER" id="PTHR33163:SF40">
    <property type="entry name" value="PROTEIN TIC 214"/>
    <property type="match status" value="1"/>
</dbReference>
<reference evidence="3" key="1">
    <citation type="journal article" date="2020" name="Ann. Bot.">
        <title>Insights into phylogeny, age and evolution of Allium (Amaryllidaceae) based on the whole plastome sequences.</title>
        <authorList>
            <person name="Xie D.-F."/>
            <person name="Tan J.-B."/>
            <person name="Yu Y."/>
            <person name="Gui L.-J."/>
            <person name="Su D.-M."/>
            <person name="Zhou S.-D."/>
            <person name="He X.-J."/>
        </authorList>
    </citation>
    <scope>NUCLEOTIDE SEQUENCE</scope>
    <source>
        <strain evidence="3">CMS-S</strain>
    </source>
</reference>
<feature type="transmembrane region" description="Helical" evidence="1">
    <location>
        <begin position="212"/>
        <end position="229"/>
    </location>
</feature>
<proteinExistence type="inferred from homology"/>
<accession>A0A6M8TRL2</accession>
<dbReference type="InterPro" id="IPR008896">
    <property type="entry name" value="TIC214"/>
</dbReference>
<comment type="similarity">
    <text evidence="1">Belongs to the TIC214 family.</text>
</comment>
<organism evidence="3">
    <name type="scientific">Allium przewalskianum</name>
    <dbReference type="NCBI Taxonomy" id="165651"/>
    <lineage>
        <taxon>Eukaryota</taxon>
        <taxon>Viridiplantae</taxon>
        <taxon>Streptophyta</taxon>
        <taxon>Embryophyta</taxon>
        <taxon>Tracheophyta</taxon>
        <taxon>Spermatophyta</taxon>
        <taxon>Magnoliopsida</taxon>
        <taxon>Liliopsida</taxon>
        <taxon>Asparagales</taxon>
        <taxon>Amaryllidaceae</taxon>
        <taxon>Allioideae</taxon>
        <taxon>Allieae</taxon>
        <taxon>Allium</taxon>
    </lineage>
</organism>
<dbReference type="GO" id="GO:0015031">
    <property type="term" value="P:protein transport"/>
    <property type="evidence" value="ECO:0007669"/>
    <property type="project" value="UniProtKB-KW"/>
</dbReference>
<comment type="subunit">
    <text evidence="1">Part of the Tic complex.</text>
</comment>